<evidence type="ECO:0000313" key="4">
    <source>
        <dbReference type="EMBL" id="TFZ41447.1"/>
    </source>
</evidence>
<feature type="chain" id="PRO_5021326794" description="SLH domain-containing protein" evidence="2">
    <location>
        <begin position="25"/>
        <end position="910"/>
    </location>
</feature>
<reference evidence="4 5" key="1">
    <citation type="submission" date="2019-03" db="EMBL/GenBank/DDBJ databases">
        <title>Draft genome sequence data and analysis of a Fermenting Bacterium, Soehngenia longevitae strain 1933PT, isolated from petroleum reservoir in Azerbaijan.</title>
        <authorList>
            <person name="Grouzdev D.S."/>
            <person name="Bidzhieva S.K."/>
            <person name="Sokolova D.S."/>
            <person name="Tourova T.P."/>
            <person name="Poltaraus A.B."/>
            <person name="Nazina T.N."/>
        </authorList>
    </citation>
    <scope>NUCLEOTIDE SEQUENCE [LARGE SCALE GENOMIC DNA]</scope>
    <source>
        <strain evidence="4 5">1933P</strain>
    </source>
</reference>
<accession>A0A4Z0D991</accession>
<dbReference type="EMBL" id="SRIB01000002">
    <property type="protein sequence ID" value="TFZ41447.1"/>
    <property type="molecule type" value="Genomic_DNA"/>
</dbReference>
<evidence type="ECO:0000259" key="3">
    <source>
        <dbReference type="PROSITE" id="PS51272"/>
    </source>
</evidence>
<keyword evidence="5" id="KW-1185">Reference proteome</keyword>
<protein>
    <recommendedName>
        <fullName evidence="3">SLH domain-containing protein</fullName>
    </recommendedName>
</protein>
<sequence>MKRTLSLVLALVMVLGMIPVYAQAATPQEEAGKLLEQLGVLKGDQNGNLMLDKTLLRRDAVVMLARLLGEEEVAEKYPTAPTWKDVTIKYYEPFLGWAQAEGYYKGYNDAKFGFTDEITVQDYAQVLLRALGYTDVEWKDAYTKAKDLGLLEGVTLEATAKLPRGNMSVMTVTALNTKVKDSEKTLAETLEIEMPAEFAMTAKATGAKKITVTFNKAVDKTKAVIEVTRGTVKPSVKSVTWADDNKSAVVEFNTNMVAGDYTVKVTGLTDEALTATLKVEAAKLTSVEIKGDVLVISNAPTNTQVKAGVVALNQYGEEISGFSGNVSSSKGTGSIVSGQLVLNVTSGTFVVGETVVVTIVDPQTGVIATKTMKVAQGAQVAEIKIGELKTDDTTLAAKPINVTNLNNNLSKYYVPVEIKDQYGNLLKANELTGVNIYTSNAQILNPKGFKDLADGRTVIELQTATGTASSGTVVLTVVAQTTGKTASATINVLPDAKIDVVTVGSPDTELKINKATTLPVTVIDTYGNEIALKDVQIVGSGSTQLKLNGNTTISVTNATLTTKTNYTTGVVTIQITPSASPISVIVVTGTGKTQTLTLTAVAQPVPASIKGMSADFVSMLANDTTMNTKIVGNVVFLDQYGEEIEVGTTADANGYKYEVAKKSGTSTSMAADVISATATAGSDVYTVKLFKSAEVLDEMDVTITVVDKAAITSFGIEDLNKFYTGGADTKYNQQVKIYGLVNGNKVAVPQSMIKLVTATNGLEISGTGLYTAKVINTSGADVKSTITVLVEAGTNSYTLTKEVVYSDATPKAQSLTAKSNGVTVEGAVELSIATPGSVSIDLTTSSALKFVAADQYGVAKTSGFSFAVTGSNKVTVSGNTLTATGLAAGDSFVVHAFIDGLNKQITVYAK</sequence>
<feature type="signal peptide" evidence="2">
    <location>
        <begin position="1"/>
        <end position="24"/>
    </location>
</feature>
<gene>
    <name evidence="4" type="ORF">E4100_02390</name>
</gene>
<dbReference type="InterPro" id="IPR001119">
    <property type="entry name" value="SLH_dom"/>
</dbReference>
<proteinExistence type="predicted"/>
<evidence type="ECO:0000256" key="2">
    <source>
        <dbReference type="SAM" id="SignalP"/>
    </source>
</evidence>
<feature type="domain" description="SLH" evidence="3">
    <location>
        <begin position="78"/>
        <end position="141"/>
    </location>
</feature>
<comment type="caution">
    <text evidence="4">The sequence shown here is derived from an EMBL/GenBank/DDBJ whole genome shotgun (WGS) entry which is preliminary data.</text>
</comment>
<dbReference type="Proteomes" id="UP000298381">
    <property type="component" value="Unassembled WGS sequence"/>
</dbReference>
<keyword evidence="1 2" id="KW-0732">Signal</keyword>
<name>A0A4Z0D991_9FIRM</name>
<dbReference type="OrthoDB" id="9798386at2"/>
<dbReference type="Gene3D" id="2.60.40.1220">
    <property type="match status" value="1"/>
</dbReference>
<dbReference type="PROSITE" id="PS51272">
    <property type="entry name" value="SLH"/>
    <property type="match status" value="1"/>
</dbReference>
<organism evidence="4 5">
    <name type="scientific">Soehngenia longivitae</name>
    <dbReference type="NCBI Taxonomy" id="2562294"/>
    <lineage>
        <taxon>Bacteria</taxon>
        <taxon>Bacillati</taxon>
        <taxon>Bacillota</taxon>
        <taxon>Tissierellia</taxon>
        <taxon>Tissierellales</taxon>
        <taxon>Tissierellaceae</taxon>
        <taxon>Soehngenia</taxon>
    </lineage>
</organism>
<evidence type="ECO:0000256" key="1">
    <source>
        <dbReference type="ARBA" id="ARBA00022729"/>
    </source>
</evidence>
<dbReference type="RefSeq" id="WP_135270435.1">
    <property type="nucleotide sequence ID" value="NZ_SRIB01000002.1"/>
</dbReference>
<evidence type="ECO:0000313" key="5">
    <source>
        <dbReference type="Proteomes" id="UP000298381"/>
    </source>
</evidence>
<dbReference type="AlphaFoldDB" id="A0A4Z0D991"/>
<dbReference type="InterPro" id="IPR014755">
    <property type="entry name" value="Cu-Rt/internalin_Ig-like"/>
</dbReference>